<sequence length="115" mass="12449">MSQHGSTQCVSAGTMKYKTQSYLERLRFLLSSQNNSIFNTENHITVPSKSPPDNMQIIKPFALIAIMAGLGLAATVPPAVFRRADLQNADDGGFGASPNLPTIPERGFSVPEEKN</sequence>
<dbReference type="Proteomes" id="UP000758603">
    <property type="component" value="Unassembled WGS sequence"/>
</dbReference>
<comment type="caution">
    <text evidence="3">The sequence shown here is derived from an EMBL/GenBank/DDBJ whole genome shotgun (WGS) entry which is preliminary data.</text>
</comment>
<keyword evidence="2" id="KW-0812">Transmembrane</keyword>
<reference evidence="3" key="1">
    <citation type="journal article" date="2021" name="Nat. Commun.">
        <title>Genetic determinants of endophytism in the Arabidopsis root mycobiome.</title>
        <authorList>
            <person name="Mesny F."/>
            <person name="Miyauchi S."/>
            <person name="Thiergart T."/>
            <person name="Pickel B."/>
            <person name="Atanasova L."/>
            <person name="Karlsson M."/>
            <person name="Huettel B."/>
            <person name="Barry K.W."/>
            <person name="Haridas S."/>
            <person name="Chen C."/>
            <person name="Bauer D."/>
            <person name="Andreopoulos W."/>
            <person name="Pangilinan J."/>
            <person name="LaButti K."/>
            <person name="Riley R."/>
            <person name="Lipzen A."/>
            <person name="Clum A."/>
            <person name="Drula E."/>
            <person name="Henrissat B."/>
            <person name="Kohler A."/>
            <person name="Grigoriev I.V."/>
            <person name="Martin F.M."/>
            <person name="Hacquard S."/>
        </authorList>
    </citation>
    <scope>NUCLEOTIDE SEQUENCE</scope>
    <source>
        <strain evidence="3">MPI-SDFR-AT-0073</strain>
    </source>
</reference>
<keyword evidence="2" id="KW-0472">Membrane</keyword>
<protein>
    <submittedName>
        <fullName evidence="3">Uncharacterized protein</fullName>
    </submittedName>
</protein>
<dbReference type="RefSeq" id="XP_045962210.1">
    <property type="nucleotide sequence ID" value="XM_046109091.1"/>
</dbReference>
<evidence type="ECO:0000313" key="4">
    <source>
        <dbReference type="Proteomes" id="UP000758603"/>
    </source>
</evidence>
<dbReference type="AlphaFoldDB" id="A0A9P8UTN5"/>
<proteinExistence type="predicted"/>
<dbReference type="EMBL" id="JAGPXC010000002">
    <property type="protein sequence ID" value="KAH6657976.1"/>
    <property type="molecule type" value="Genomic_DNA"/>
</dbReference>
<dbReference type="GeneID" id="70137982"/>
<organism evidence="3 4">
    <name type="scientific">Truncatella angustata</name>
    <dbReference type="NCBI Taxonomy" id="152316"/>
    <lineage>
        <taxon>Eukaryota</taxon>
        <taxon>Fungi</taxon>
        <taxon>Dikarya</taxon>
        <taxon>Ascomycota</taxon>
        <taxon>Pezizomycotina</taxon>
        <taxon>Sordariomycetes</taxon>
        <taxon>Xylariomycetidae</taxon>
        <taxon>Amphisphaeriales</taxon>
        <taxon>Sporocadaceae</taxon>
        <taxon>Truncatella</taxon>
    </lineage>
</organism>
<evidence type="ECO:0000256" key="2">
    <source>
        <dbReference type="SAM" id="Phobius"/>
    </source>
</evidence>
<feature type="region of interest" description="Disordered" evidence="1">
    <location>
        <begin position="91"/>
        <end position="115"/>
    </location>
</feature>
<keyword evidence="4" id="KW-1185">Reference proteome</keyword>
<accession>A0A9P8UTN5</accession>
<evidence type="ECO:0000313" key="3">
    <source>
        <dbReference type="EMBL" id="KAH6657976.1"/>
    </source>
</evidence>
<gene>
    <name evidence="3" type="ORF">BKA67DRAFT_689196</name>
</gene>
<evidence type="ECO:0000256" key="1">
    <source>
        <dbReference type="SAM" id="MobiDB-lite"/>
    </source>
</evidence>
<keyword evidence="2" id="KW-1133">Transmembrane helix</keyword>
<name>A0A9P8UTN5_9PEZI</name>
<feature type="transmembrane region" description="Helical" evidence="2">
    <location>
        <begin position="57"/>
        <end position="76"/>
    </location>
</feature>